<evidence type="ECO:0000313" key="3">
    <source>
        <dbReference type="Proteomes" id="UP001519460"/>
    </source>
</evidence>
<feature type="region of interest" description="Disordered" evidence="1">
    <location>
        <begin position="51"/>
        <end position="79"/>
    </location>
</feature>
<keyword evidence="3" id="KW-1185">Reference proteome</keyword>
<reference evidence="2 3" key="1">
    <citation type="journal article" date="2023" name="Sci. Data">
        <title>Genome assembly of the Korean intertidal mud-creeper Batillaria attramentaria.</title>
        <authorList>
            <person name="Patra A.K."/>
            <person name="Ho P.T."/>
            <person name="Jun S."/>
            <person name="Lee S.J."/>
            <person name="Kim Y."/>
            <person name="Won Y.J."/>
        </authorList>
    </citation>
    <scope>NUCLEOTIDE SEQUENCE [LARGE SCALE GENOMIC DNA]</scope>
    <source>
        <strain evidence="2">Wonlab-2016</strain>
    </source>
</reference>
<protein>
    <submittedName>
        <fullName evidence="2">Uncharacterized protein</fullName>
    </submittedName>
</protein>
<dbReference type="AlphaFoldDB" id="A0ABD0JW63"/>
<name>A0ABD0JW63_9CAEN</name>
<sequence>MLTDASEYKDTRKLSEKLLMTNRAFANLEAKSRELLVKADQGDSTVGIVQPSIRQGTGEGSRIGGEVIGPGWSCDDSDS</sequence>
<proteinExistence type="predicted"/>
<comment type="caution">
    <text evidence="2">The sequence shown here is derived from an EMBL/GenBank/DDBJ whole genome shotgun (WGS) entry which is preliminary data.</text>
</comment>
<feature type="compositionally biased region" description="Gly residues" evidence="1">
    <location>
        <begin position="57"/>
        <end position="68"/>
    </location>
</feature>
<dbReference type="EMBL" id="JACVVK020000305">
    <property type="protein sequence ID" value="KAK7479329.1"/>
    <property type="molecule type" value="Genomic_DNA"/>
</dbReference>
<accession>A0ABD0JW63</accession>
<evidence type="ECO:0000313" key="2">
    <source>
        <dbReference type="EMBL" id="KAK7479329.1"/>
    </source>
</evidence>
<gene>
    <name evidence="2" type="ORF">BaRGS_00029407</name>
</gene>
<evidence type="ECO:0000256" key="1">
    <source>
        <dbReference type="SAM" id="MobiDB-lite"/>
    </source>
</evidence>
<organism evidence="2 3">
    <name type="scientific">Batillaria attramentaria</name>
    <dbReference type="NCBI Taxonomy" id="370345"/>
    <lineage>
        <taxon>Eukaryota</taxon>
        <taxon>Metazoa</taxon>
        <taxon>Spiralia</taxon>
        <taxon>Lophotrochozoa</taxon>
        <taxon>Mollusca</taxon>
        <taxon>Gastropoda</taxon>
        <taxon>Caenogastropoda</taxon>
        <taxon>Sorbeoconcha</taxon>
        <taxon>Cerithioidea</taxon>
        <taxon>Batillariidae</taxon>
        <taxon>Batillaria</taxon>
    </lineage>
</organism>
<dbReference type="Proteomes" id="UP001519460">
    <property type="component" value="Unassembled WGS sequence"/>
</dbReference>